<proteinExistence type="predicted"/>
<protein>
    <submittedName>
        <fullName evidence="2">Uncharacterized protein</fullName>
    </submittedName>
</protein>
<keyword evidence="3" id="KW-1185">Reference proteome</keyword>
<keyword evidence="1" id="KW-1133">Transmembrane helix</keyword>
<organism evidence="2 3">
    <name type="scientific">Cylindrotheca closterium</name>
    <dbReference type="NCBI Taxonomy" id="2856"/>
    <lineage>
        <taxon>Eukaryota</taxon>
        <taxon>Sar</taxon>
        <taxon>Stramenopiles</taxon>
        <taxon>Ochrophyta</taxon>
        <taxon>Bacillariophyta</taxon>
        <taxon>Bacillariophyceae</taxon>
        <taxon>Bacillariophycidae</taxon>
        <taxon>Bacillariales</taxon>
        <taxon>Bacillariaceae</taxon>
        <taxon>Cylindrotheca</taxon>
    </lineage>
</organism>
<dbReference type="EMBL" id="CAKOGP040000668">
    <property type="protein sequence ID" value="CAJ1938076.1"/>
    <property type="molecule type" value="Genomic_DNA"/>
</dbReference>
<accession>A0AAD2CVM6</accession>
<evidence type="ECO:0000313" key="2">
    <source>
        <dbReference type="EMBL" id="CAJ1938076.1"/>
    </source>
</evidence>
<evidence type="ECO:0000256" key="1">
    <source>
        <dbReference type="SAM" id="Phobius"/>
    </source>
</evidence>
<evidence type="ECO:0000313" key="3">
    <source>
        <dbReference type="Proteomes" id="UP001295423"/>
    </source>
</evidence>
<keyword evidence="1" id="KW-0812">Transmembrane</keyword>
<keyword evidence="1" id="KW-0472">Membrane</keyword>
<gene>
    <name evidence="2" type="ORF">CYCCA115_LOCUS5962</name>
</gene>
<dbReference type="Proteomes" id="UP001295423">
    <property type="component" value="Unassembled WGS sequence"/>
</dbReference>
<name>A0AAD2CVM6_9STRA</name>
<reference evidence="2" key="1">
    <citation type="submission" date="2023-08" db="EMBL/GenBank/DDBJ databases">
        <authorList>
            <person name="Audoor S."/>
            <person name="Bilcke G."/>
        </authorList>
    </citation>
    <scope>NUCLEOTIDE SEQUENCE</scope>
</reference>
<dbReference type="AlphaFoldDB" id="A0AAD2CVM6"/>
<feature type="transmembrane region" description="Helical" evidence="1">
    <location>
        <begin position="21"/>
        <end position="40"/>
    </location>
</feature>
<comment type="caution">
    <text evidence="2">The sequence shown here is derived from an EMBL/GenBank/DDBJ whole genome shotgun (WGS) entry which is preliminary data.</text>
</comment>
<sequence>MDVFSNTRDQPCDRKWSAKTNVIRILLALTVVLLSFSHFGKSFRTLDTAIFYPATDTGGPKMGNEQDNLLKVSDLDDIARKMESTGILNGDSDKKTYLMDGTVEDREDNNFPPTTMVASSPSTSERIAIVVRSKDPIRSAVQSRLIQMAEIFQKDDFTNYDFHIMIDQTKHNLTTTETLQRYFRAHNASHLKAPTVFSVSEQMILEEFPKLASGYVKGPLVDGGPGTCCAQPLMWQLLTPTFVTFVHYHQEYDYIWIFEDDLWSVGTPIVEVLHALDDKLRGKNASLCGSKLRTNGVPYTKMTKERHTYEFRDILIAMKATAWQRQNRTLLEMDGQIRSQFWNEWGANTLPVWSCMSDTLYRHSRDFGNYVYGMVKSNVYQFAECYQMPLAWYGGFQIADMKTILPDIEGFYKDGRRDEPGIHVKWEDVAYNRKLEIEQAEIRLQDYQTTTNVTSLIYHEVFVPSNGKEYRTQREHHNLCSLTFDFRQDSILTADCERTLGTAGLQEATGVIFIGNNPIFKLFHNFLAVEKATLLFQIMMDDNKSKKKNRDYYRYPPVNYDEWMKNTTHLTNEIIGKTPGTGKCNKDCHQTKLRWITTNLTMEALLVESSRDLFFPTLTTTTSQETVAKWISEHYQDRQNTVCIMQMDNLEMIWVPNRTKTEFLENTKVFLEMLKPSCGTIIRFGFLPHFSTRSVQEIVSWDEGLRDLVLDDSTLNGYFVDVSNAKKSNSNNRYSKPIWRMFVRLMGLPSAVFER</sequence>